<dbReference type="PANTHER" id="PTHR24320:SF282">
    <property type="entry name" value="WW DOMAIN-CONTAINING OXIDOREDUCTASE"/>
    <property type="match status" value="1"/>
</dbReference>
<keyword evidence="5" id="KW-1185">Reference proteome</keyword>
<dbReference type="Gene3D" id="3.40.50.720">
    <property type="entry name" value="NAD(P)-binding Rossmann-like Domain"/>
    <property type="match status" value="1"/>
</dbReference>
<dbReference type="STRING" id="1569628.A0A316UKY8"/>
<dbReference type="PANTHER" id="PTHR24320">
    <property type="entry name" value="RETINOL DEHYDROGENASE"/>
    <property type="match status" value="1"/>
</dbReference>
<accession>A0A316UKY8</accession>
<organism evidence="4 5">
    <name type="scientific">Jaminaea rosea</name>
    <dbReference type="NCBI Taxonomy" id="1569628"/>
    <lineage>
        <taxon>Eukaryota</taxon>
        <taxon>Fungi</taxon>
        <taxon>Dikarya</taxon>
        <taxon>Basidiomycota</taxon>
        <taxon>Ustilaginomycotina</taxon>
        <taxon>Exobasidiomycetes</taxon>
        <taxon>Microstromatales</taxon>
        <taxon>Microstromatales incertae sedis</taxon>
        <taxon>Jaminaea</taxon>
    </lineage>
</organism>
<dbReference type="SUPFAM" id="SSF51735">
    <property type="entry name" value="NAD(P)-binding Rossmann-fold domains"/>
    <property type="match status" value="1"/>
</dbReference>
<dbReference type="GO" id="GO:0016491">
    <property type="term" value="F:oxidoreductase activity"/>
    <property type="evidence" value="ECO:0007669"/>
    <property type="project" value="UniProtKB-KW"/>
</dbReference>
<reference evidence="4 5" key="1">
    <citation type="journal article" date="2018" name="Mol. Biol. Evol.">
        <title>Broad Genomic Sampling Reveals a Smut Pathogenic Ancestry of the Fungal Clade Ustilaginomycotina.</title>
        <authorList>
            <person name="Kijpornyongpan T."/>
            <person name="Mondo S.J."/>
            <person name="Barry K."/>
            <person name="Sandor L."/>
            <person name="Lee J."/>
            <person name="Lipzen A."/>
            <person name="Pangilinan J."/>
            <person name="LaButti K."/>
            <person name="Hainaut M."/>
            <person name="Henrissat B."/>
            <person name="Grigoriev I.V."/>
            <person name="Spatafora J.W."/>
            <person name="Aime M.C."/>
        </authorList>
    </citation>
    <scope>NUCLEOTIDE SEQUENCE [LARGE SCALE GENOMIC DNA]</scope>
    <source>
        <strain evidence="4 5">MCA 5214</strain>
    </source>
</reference>
<evidence type="ECO:0000256" key="1">
    <source>
        <dbReference type="ARBA" id="ARBA00006484"/>
    </source>
</evidence>
<keyword evidence="3" id="KW-0560">Oxidoreductase</keyword>
<name>A0A316UKY8_9BASI</name>
<keyword evidence="2" id="KW-0521">NADP</keyword>
<comment type="similarity">
    <text evidence="1">Belongs to the short-chain dehydrogenases/reductases (SDR) family.</text>
</comment>
<dbReference type="RefSeq" id="XP_025360548.1">
    <property type="nucleotide sequence ID" value="XM_025506666.1"/>
</dbReference>
<evidence type="ECO:0000256" key="2">
    <source>
        <dbReference type="ARBA" id="ARBA00022857"/>
    </source>
</evidence>
<dbReference type="GeneID" id="37028489"/>
<dbReference type="Proteomes" id="UP000245884">
    <property type="component" value="Unassembled WGS sequence"/>
</dbReference>
<gene>
    <name evidence="4" type="ORF">BDZ90DRAFT_233538</name>
</gene>
<proteinExistence type="inferred from homology"/>
<dbReference type="InterPro" id="IPR036291">
    <property type="entry name" value="NAD(P)-bd_dom_sf"/>
</dbReference>
<dbReference type="AlphaFoldDB" id="A0A316UKY8"/>
<protein>
    <submittedName>
        <fullName evidence="4">NAD(P)-binding protein</fullName>
    </submittedName>
</protein>
<dbReference type="EMBL" id="KZ819673">
    <property type="protein sequence ID" value="PWN25936.1"/>
    <property type="molecule type" value="Genomic_DNA"/>
</dbReference>
<evidence type="ECO:0000313" key="4">
    <source>
        <dbReference type="EMBL" id="PWN25936.1"/>
    </source>
</evidence>
<sequence>MEFLELDLASLKGIQKAGKELHGKTDKLHMLFASAGVMVPPLGSRSADDIELQLATNTLGHHYLIQLSLPLLLAARSKDFSPRVCLTSSSGHNAIMGPPAFSKADPEIKNRGKAWYLPSDTRRQLLYGNSKMGNILTANKFHRLYASQGLVFASCNPGNLKTELARHVPSLTKRMIQFLLFPPEYGALNQLYICTSQDGEKLGGQYVAPWTRVVSPSHEAKDQKSEDELYEWCEETIKRVVG</sequence>
<dbReference type="OrthoDB" id="191139at2759"/>
<evidence type="ECO:0000256" key="3">
    <source>
        <dbReference type="ARBA" id="ARBA00023002"/>
    </source>
</evidence>
<evidence type="ECO:0000313" key="5">
    <source>
        <dbReference type="Proteomes" id="UP000245884"/>
    </source>
</evidence>